<dbReference type="AlphaFoldDB" id="A0A7X2RS75"/>
<keyword evidence="3" id="KW-1185">Reference proteome</keyword>
<accession>A0A7X2RS75</accession>
<organism evidence="2 3">
    <name type="scientific">Pseudomonas karstica</name>
    <dbReference type="NCBI Taxonomy" id="1055468"/>
    <lineage>
        <taxon>Bacteria</taxon>
        <taxon>Pseudomonadati</taxon>
        <taxon>Pseudomonadota</taxon>
        <taxon>Gammaproteobacteria</taxon>
        <taxon>Pseudomonadales</taxon>
        <taxon>Pseudomonadaceae</taxon>
        <taxon>Pseudomonas</taxon>
    </lineage>
</organism>
<dbReference type="InterPro" id="IPR008984">
    <property type="entry name" value="SMAD_FHA_dom_sf"/>
</dbReference>
<gene>
    <name evidence="2" type="primary">tagH</name>
    <name evidence="2" type="ORF">GIR22_07450</name>
</gene>
<evidence type="ECO:0000259" key="1">
    <source>
        <dbReference type="PROSITE" id="PS50006"/>
    </source>
</evidence>
<dbReference type="SMART" id="SM00240">
    <property type="entry name" value="FHA"/>
    <property type="match status" value="1"/>
</dbReference>
<dbReference type="RefSeq" id="WP_154742704.1">
    <property type="nucleotide sequence ID" value="NZ_JBHSTG010000052.1"/>
</dbReference>
<name>A0A7X2RS75_9PSED</name>
<evidence type="ECO:0000313" key="3">
    <source>
        <dbReference type="Proteomes" id="UP000431485"/>
    </source>
</evidence>
<dbReference type="Proteomes" id="UP000431485">
    <property type="component" value="Unassembled WGS sequence"/>
</dbReference>
<dbReference type="Pfam" id="PF00498">
    <property type="entry name" value="FHA"/>
    <property type="match status" value="1"/>
</dbReference>
<dbReference type="CDD" id="cd00060">
    <property type="entry name" value="FHA"/>
    <property type="match status" value="1"/>
</dbReference>
<dbReference type="Gene3D" id="2.60.200.20">
    <property type="match status" value="1"/>
</dbReference>
<comment type="caution">
    <text evidence="2">The sequence shown here is derived from an EMBL/GenBank/DDBJ whole genome shotgun (WGS) entry which is preliminary data.</text>
</comment>
<sequence length="398" mass="43340">MQLVLEVCDPGRRGAGQSLSKIFDGIGGVIGRGAGCDWIIPDPSRLLSNHHALITYRNGRYFLTDISSNGVFLGGSSKRLPKGKARSVVDGMVVRLGGFEIRACLIGQAKGAELGDGTIATANAIPDDAFLEQDPMQALERELLSRNTSDELDSLKTIAGKSVSWVDECSVETEHLTMPEWVAPVPEATPRLVEIVPATVNEAFWTAFADALGMCLERLDEPGREALAIKAASLLRHSIDGLQQSLHTRNELKSELNLPMTDVRPKGQAPLNDSVDCSEALKILLGTGQLGLLPAEWAIAQAYRDIQAHQVALLAACRAVVRGALMTFAPAHLIRCFKHQEKSARLITSGAHWRAYQRHYQRLIEDDNWSAGLLGGDFAKAYEEQVRLISTLDRAYPG</sequence>
<reference evidence="2 3" key="1">
    <citation type="submission" date="2019-11" db="EMBL/GenBank/DDBJ databases">
        <title>Pseudmonas karstica sp. nov. and Pseudomonas spelaei sp. nov. from caves.</title>
        <authorList>
            <person name="Zeman M."/>
        </authorList>
    </citation>
    <scope>NUCLEOTIDE SEQUENCE [LARGE SCALE GENOMIC DNA]</scope>
    <source>
        <strain evidence="2 3">CCM 7891</strain>
    </source>
</reference>
<dbReference type="Pfam" id="PF20232">
    <property type="entry name" value="T6SS_FHA_C"/>
    <property type="match status" value="1"/>
</dbReference>
<dbReference type="InterPro" id="IPR017735">
    <property type="entry name" value="T6SS_FHA"/>
</dbReference>
<dbReference type="EMBL" id="WLYI01000007">
    <property type="protein sequence ID" value="MTD18985.1"/>
    <property type="molecule type" value="Genomic_DNA"/>
</dbReference>
<dbReference type="OrthoDB" id="273564at2"/>
<protein>
    <submittedName>
        <fullName evidence="2">Type VI secretion system-associated FHA domain protein TagH</fullName>
    </submittedName>
</protein>
<proteinExistence type="predicted"/>
<feature type="domain" description="FHA" evidence="1">
    <location>
        <begin position="28"/>
        <end position="78"/>
    </location>
</feature>
<evidence type="ECO:0000313" key="2">
    <source>
        <dbReference type="EMBL" id="MTD18985.1"/>
    </source>
</evidence>
<dbReference type="InterPro" id="IPR000253">
    <property type="entry name" value="FHA_dom"/>
</dbReference>
<dbReference type="NCBIfam" id="TIGR03354">
    <property type="entry name" value="VI_FHA"/>
    <property type="match status" value="1"/>
</dbReference>
<dbReference type="PROSITE" id="PS50006">
    <property type="entry name" value="FHA_DOMAIN"/>
    <property type="match status" value="1"/>
</dbReference>
<dbReference type="InterPro" id="IPR046883">
    <property type="entry name" value="T6SS_FHA_C"/>
</dbReference>
<dbReference type="SUPFAM" id="SSF49879">
    <property type="entry name" value="SMAD/FHA domain"/>
    <property type="match status" value="1"/>
</dbReference>